<feature type="binding site" evidence="12">
    <location>
        <position position="309"/>
    </location>
    <ligand>
        <name>S-adenosyl-L-methionine</name>
        <dbReference type="ChEBI" id="CHEBI:59789"/>
    </ligand>
</feature>
<dbReference type="Pfam" id="PF04055">
    <property type="entry name" value="Radical_SAM"/>
    <property type="match status" value="1"/>
</dbReference>
<comment type="caution">
    <text evidence="14">The sequence shown here is derived from an EMBL/GenBank/DDBJ whole genome shotgun (WGS) entry which is preliminary data.</text>
</comment>
<evidence type="ECO:0000256" key="5">
    <source>
        <dbReference type="ARBA" id="ARBA00022603"/>
    </source>
</evidence>
<dbReference type="NCBIfam" id="TIGR00048">
    <property type="entry name" value="rRNA_mod_RlmN"/>
    <property type="match status" value="1"/>
</dbReference>
<dbReference type="GO" id="GO:0046872">
    <property type="term" value="F:metal ion binding"/>
    <property type="evidence" value="ECO:0007669"/>
    <property type="project" value="UniProtKB-KW"/>
</dbReference>
<evidence type="ECO:0000256" key="4">
    <source>
        <dbReference type="ARBA" id="ARBA00022552"/>
    </source>
</evidence>
<dbReference type="GO" id="GO:0005737">
    <property type="term" value="C:cytoplasm"/>
    <property type="evidence" value="ECO:0007669"/>
    <property type="project" value="UniProtKB-SubCell"/>
</dbReference>
<evidence type="ECO:0000313" key="15">
    <source>
        <dbReference type="Proteomes" id="UP000809273"/>
    </source>
</evidence>
<evidence type="ECO:0000256" key="10">
    <source>
        <dbReference type="ARBA" id="ARBA00023004"/>
    </source>
</evidence>
<protein>
    <recommendedName>
        <fullName evidence="12">Probable dual-specificity RNA methyltransferase RlmN</fullName>
        <ecNumber evidence="12">2.1.1.192</ecNumber>
    </recommendedName>
    <alternativeName>
        <fullName evidence="12">23S rRNA (adenine(2503)-C(2))-methyltransferase</fullName>
    </alternativeName>
    <alternativeName>
        <fullName evidence="12">23S rRNA m2A2503 methyltransferase</fullName>
    </alternativeName>
    <alternativeName>
        <fullName evidence="12">Ribosomal RNA large subunit methyltransferase N</fullName>
    </alternativeName>
    <alternativeName>
        <fullName evidence="12">tRNA (adenine(37)-C(2))-methyltransferase</fullName>
    </alternativeName>
    <alternativeName>
        <fullName evidence="12">tRNA m2A37 methyltransferase</fullName>
    </alternativeName>
</protein>
<reference evidence="14" key="1">
    <citation type="journal article" date="2021" name="Environ. Microbiol.">
        <title>Genomic characterization of three novel Desulfobacterota classes expand the metabolic and phylogenetic diversity of the phylum.</title>
        <authorList>
            <person name="Murphy C.L."/>
            <person name="Biggerstaff J."/>
            <person name="Eichhorn A."/>
            <person name="Ewing E."/>
            <person name="Shahan R."/>
            <person name="Soriano D."/>
            <person name="Stewart S."/>
            <person name="VanMol K."/>
            <person name="Walker R."/>
            <person name="Walters P."/>
            <person name="Elshahed M.S."/>
            <person name="Youssef N.H."/>
        </authorList>
    </citation>
    <scope>NUCLEOTIDE SEQUENCE</scope>
    <source>
        <strain evidence="14">Zod_Metabat.24</strain>
    </source>
</reference>
<proteinExistence type="inferred from homology"/>
<dbReference type="InterPro" id="IPR007197">
    <property type="entry name" value="rSAM"/>
</dbReference>
<dbReference type="SUPFAM" id="SSF102114">
    <property type="entry name" value="Radical SAM enzymes"/>
    <property type="match status" value="1"/>
</dbReference>
<evidence type="ECO:0000256" key="12">
    <source>
        <dbReference type="HAMAP-Rule" id="MF_01849"/>
    </source>
</evidence>
<evidence type="ECO:0000313" key="14">
    <source>
        <dbReference type="EMBL" id="MBN1573028.1"/>
    </source>
</evidence>
<dbReference type="SFLD" id="SFLDG01062">
    <property type="entry name" value="methyltransferase_(Class_A)"/>
    <property type="match status" value="1"/>
</dbReference>
<dbReference type="EMBL" id="JAFGIX010000035">
    <property type="protein sequence ID" value="MBN1573028.1"/>
    <property type="molecule type" value="Genomic_DNA"/>
</dbReference>
<feature type="domain" description="Radical SAM core" evidence="13">
    <location>
        <begin position="108"/>
        <end position="347"/>
    </location>
</feature>
<evidence type="ECO:0000256" key="1">
    <source>
        <dbReference type="ARBA" id="ARBA00004496"/>
    </source>
</evidence>
<evidence type="ECO:0000256" key="9">
    <source>
        <dbReference type="ARBA" id="ARBA00022723"/>
    </source>
</evidence>
<dbReference type="EC" id="2.1.1.192" evidence="12"/>
<dbReference type="FunFam" id="3.20.20.70:FF:000014">
    <property type="entry name" value="Probable dual-specificity RNA methyltransferase RlmN"/>
    <property type="match status" value="1"/>
</dbReference>
<comment type="miscellaneous">
    <text evidence="12">Reaction proceeds by a ping-pong mechanism involving intermediate methylation of a conserved cysteine residue.</text>
</comment>
<feature type="disulfide bond" description="(transient)" evidence="12">
    <location>
        <begin position="115"/>
        <end position="352"/>
    </location>
</feature>
<dbReference type="InterPro" id="IPR040072">
    <property type="entry name" value="Methyltransferase_A"/>
</dbReference>
<dbReference type="CDD" id="cd01335">
    <property type="entry name" value="Radical_SAM"/>
    <property type="match status" value="1"/>
</dbReference>
<keyword evidence="9 12" id="KW-0479">Metal-binding</keyword>
<reference evidence="14" key="2">
    <citation type="submission" date="2021-01" db="EMBL/GenBank/DDBJ databases">
        <authorList>
            <person name="Hahn C.R."/>
            <person name="Youssef N.H."/>
            <person name="Elshahed M."/>
        </authorList>
    </citation>
    <scope>NUCLEOTIDE SEQUENCE</scope>
    <source>
        <strain evidence="14">Zod_Metabat.24</strain>
    </source>
</reference>
<comment type="subcellular location">
    <subcellularLocation>
        <location evidence="1 12">Cytoplasm</location>
    </subcellularLocation>
</comment>
<keyword evidence="3 12" id="KW-0963">Cytoplasm</keyword>
<feature type="binding site" evidence="12">
    <location>
        <position position="126"/>
    </location>
    <ligand>
        <name>[4Fe-4S] cluster</name>
        <dbReference type="ChEBI" id="CHEBI:49883"/>
        <note>4Fe-4S-S-AdoMet</note>
    </ligand>
</feature>
<keyword evidence="11 12" id="KW-0411">Iron-sulfur</keyword>
<dbReference type="GO" id="GO:0002935">
    <property type="term" value="F:tRNA (adenine(37)-C2)-methyltransferase activity"/>
    <property type="evidence" value="ECO:0007669"/>
    <property type="project" value="UniProtKB-UniRule"/>
</dbReference>
<dbReference type="HAMAP" id="MF_01849">
    <property type="entry name" value="RNA_methyltr_RlmN"/>
    <property type="match status" value="1"/>
</dbReference>
<feature type="active site" description="Proton acceptor" evidence="12">
    <location>
        <position position="102"/>
    </location>
</feature>
<evidence type="ECO:0000256" key="7">
    <source>
        <dbReference type="ARBA" id="ARBA00022691"/>
    </source>
</evidence>
<dbReference type="SFLD" id="SFLDS00029">
    <property type="entry name" value="Radical_SAM"/>
    <property type="match status" value="1"/>
</dbReference>
<dbReference type="GO" id="GO:0000049">
    <property type="term" value="F:tRNA binding"/>
    <property type="evidence" value="ECO:0007669"/>
    <property type="project" value="UniProtKB-UniRule"/>
</dbReference>
<feature type="active site" description="S-methylcysteine intermediate" evidence="12">
    <location>
        <position position="352"/>
    </location>
</feature>
<feature type="binding site" evidence="12">
    <location>
        <position position="129"/>
    </location>
    <ligand>
        <name>[4Fe-4S] cluster</name>
        <dbReference type="ChEBI" id="CHEBI:49883"/>
        <note>4Fe-4S-S-AdoMet</note>
    </ligand>
</feature>
<comment type="function">
    <text evidence="12">Specifically methylates position 2 of adenine 2503 in 23S rRNA and position 2 of adenine 37 in tRNAs.</text>
</comment>
<dbReference type="GO" id="GO:0070040">
    <property type="term" value="F:rRNA (adenine(2503)-C2-)-methyltransferase activity"/>
    <property type="evidence" value="ECO:0007669"/>
    <property type="project" value="UniProtKB-UniRule"/>
</dbReference>
<dbReference type="InterPro" id="IPR058240">
    <property type="entry name" value="rSAM_sf"/>
</dbReference>
<comment type="cofactor">
    <cofactor evidence="12">
        <name>[4Fe-4S] cluster</name>
        <dbReference type="ChEBI" id="CHEBI:49883"/>
    </cofactor>
    <text evidence="12">Binds 1 [4Fe-4S] cluster. The cluster is coordinated with 3 cysteines and an exchangeable S-adenosyl-L-methionine.</text>
</comment>
<dbReference type="GO" id="GO:0030488">
    <property type="term" value="P:tRNA methylation"/>
    <property type="evidence" value="ECO:0007669"/>
    <property type="project" value="UniProtKB-UniRule"/>
</dbReference>
<dbReference type="InterPro" id="IPR048641">
    <property type="entry name" value="RlmN_N"/>
</dbReference>
<keyword evidence="8 12" id="KW-0819">tRNA processing</keyword>
<keyword evidence="6 12" id="KW-0808">Transferase</keyword>
<dbReference type="PIRSF" id="PIRSF006004">
    <property type="entry name" value="CHP00048"/>
    <property type="match status" value="1"/>
</dbReference>
<dbReference type="AlphaFoldDB" id="A0A9D8KF36"/>
<evidence type="ECO:0000256" key="3">
    <source>
        <dbReference type="ARBA" id="ARBA00022490"/>
    </source>
</evidence>
<evidence type="ECO:0000256" key="8">
    <source>
        <dbReference type="ARBA" id="ARBA00022694"/>
    </source>
</evidence>
<dbReference type="PROSITE" id="PS51918">
    <property type="entry name" value="RADICAL_SAM"/>
    <property type="match status" value="1"/>
</dbReference>
<keyword evidence="5 12" id="KW-0489">Methyltransferase</keyword>
<keyword evidence="7 12" id="KW-0949">S-adenosyl-L-methionine</keyword>
<evidence type="ECO:0000259" key="13">
    <source>
        <dbReference type="PROSITE" id="PS51918"/>
    </source>
</evidence>
<dbReference type="Proteomes" id="UP000809273">
    <property type="component" value="Unassembled WGS sequence"/>
</dbReference>
<feature type="binding site" evidence="12">
    <location>
        <begin position="179"/>
        <end position="180"/>
    </location>
    <ligand>
        <name>S-adenosyl-L-methionine</name>
        <dbReference type="ChEBI" id="CHEBI:59789"/>
    </ligand>
</feature>
<evidence type="ECO:0000256" key="2">
    <source>
        <dbReference type="ARBA" id="ARBA00022485"/>
    </source>
</evidence>
<dbReference type="GO" id="GO:0019843">
    <property type="term" value="F:rRNA binding"/>
    <property type="evidence" value="ECO:0007669"/>
    <property type="project" value="UniProtKB-UniRule"/>
</dbReference>
<dbReference type="InterPro" id="IPR004383">
    <property type="entry name" value="rRNA_lsu_MTrfase_RlmN/Cfr"/>
</dbReference>
<dbReference type="GO" id="GO:0051539">
    <property type="term" value="F:4 iron, 4 sulfur cluster binding"/>
    <property type="evidence" value="ECO:0007669"/>
    <property type="project" value="UniProtKB-UniRule"/>
</dbReference>
<keyword evidence="10 12" id="KW-0408">Iron</keyword>
<comment type="catalytic activity">
    <reaction evidence="12">
        <text>adenosine(37) in tRNA + 2 reduced [2Fe-2S]-[ferredoxin] + 2 S-adenosyl-L-methionine = 2-methyladenosine(37) in tRNA + 5'-deoxyadenosine + L-methionine + 2 oxidized [2Fe-2S]-[ferredoxin] + S-adenosyl-L-homocysteine</text>
        <dbReference type="Rhea" id="RHEA:43332"/>
        <dbReference type="Rhea" id="RHEA-COMP:10000"/>
        <dbReference type="Rhea" id="RHEA-COMP:10001"/>
        <dbReference type="Rhea" id="RHEA-COMP:10162"/>
        <dbReference type="Rhea" id="RHEA-COMP:10485"/>
        <dbReference type="ChEBI" id="CHEBI:17319"/>
        <dbReference type="ChEBI" id="CHEBI:33737"/>
        <dbReference type="ChEBI" id="CHEBI:33738"/>
        <dbReference type="ChEBI" id="CHEBI:57844"/>
        <dbReference type="ChEBI" id="CHEBI:57856"/>
        <dbReference type="ChEBI" id="CHEBI:59789"/>
        <dbReference type="ChEBI" id="CHEBI:74411"/>
        <dbReference type="ChEBI" id="CHEBI:74497"/>
        <dbReference type="EC" id="2.1.1.192"/>
    </reaction>
</comment>
<comment type="catalytic activity">
    <reaction evidence="12">
        <text>adenosine(2503) in 23S rRNA + 2 reduced [2Fe-2S]-[ferredoxin] + 2 S-adenosyl-L-methionine = 2-methyladenosine(2503) in 23S rRNA + 5'-deoxyadenosine + L-methionine + 2 oxidized [2Fe-2S]-[ferredoxin] + S-adenosyl-L-homocysteine</text>
        <dbReference type="Rhea" id="RHEA:42916"/>
        <dbReference type="Rhea" id="RHEA-COMP:10000"/>
        <dbReference type="Rhea" id="RHEA-COMP:10001"/>
        <dbReference type="Rhea" id="RHEA-COMP:10152"/>
        <dbReference type="Rhea" id="RHEA-COMP:10282"/>
        <dbReference type="ChEBI" id="CHEBI:17319"/>
        <dbReference type="ChEBI" id="CHEBI:33737"/>
        <dbReference type="ChEBI" id="CHEBI:33738"/>
        <dbReference type="ChEBI" id="CHEBI:57844"/>
        <dbReference type="ChEBI" id="CHEBI:57856"/>
        <dbReference type="ChEBI" id="CHEBI:59789"/>
        <dbReference type="ChEBI" id="CHEBI:74411"/>
        <dbReference type="ChEBI" id="CHEBI:74497"/>
        <dbReference type="EC" id="2.1.1.192"/>
    </reaction>
</comment>
<organism evidence="14 15">
    <name type="scientific">Candidatus Zymogenus saltonus</name>
    <dbReference type="NCBI Taxonomy" id="2844893"/>
    <lineage>
        <taxon>Bacteria</taxon>
        <taxon>Deltaproteobacteria</taxon>
        <taxon>Candidatus Zymogenia</taxon>
        <taxon>Candidatus Zymogeniales</taxon>
        <taxon>Candidatus Zymogenaceae</taxon>
        <taxon>Candidatus Zymogenus</taxon>
    </lineage>
</organism>
<accession>A0A9D8KF36</accession>
<keyword evidence="4 12" id="KW-0698">rRNA processing</keyword>
<feature type="binding site" evidence="12">
    <location>
        <begin position="233"/>
        <end position="235"/>
    </location>
    <ligand>
        <name>S-adenosyl-L-methionine</name>
        <dbReference type="ChEBI" id="CHEBI:59789"/>
    </ligand>
</feature>
<comment type="similarity">
    <text evidence="12">Belongs to the radical SAM superfamily. RlmN family.</text>
</comment>
<evidence type="ECO:0000256" key="6">
    <source>
        <dbReference type="ARBA" id="ARBA00022679"/>
    </source>
</evidence>
<dbReference type="InterPro" id="IPR013785">
    <property type="entry name" value="Aldolase_TIM"/>
</dbReference>
<feature type="binding site" evidence="12">
    <location>
        <position position="122"/>
    </location>
    <ligand>
        <name>[4Fe-4S] cluster</name>
        <dbReference type="ChEBI" id="CHEBI:49883"/>
        <note>4Fe-4S-S-AdoMet</note>
    </ligand>
</feature>
<feature type="binding site" evidence="12">
    <location>
        <position position="211"/>
    </location>
    <ligand>
        <name>S-adenosyl-L-methionine</name>
        <dbReference type="ChEBI" id="CHEBI:59789"/>
    </ligand>
</feature>
<keyword evidence="2 12" id="KW-0004">4Fe-4S</keyword>
<gene>
    <name evidence="12 14" type="primary">rlmN</name>
    <name evidence="14" type="ORF">JW984_07530</name>
</gene>
<dbReference type="SFLD" id="SFLDF00275">
    <property type="entry name" value="adenosine_C2_methyltransferase"/>
    <property type="match status" value="1"/>
</dbReference>
<evidence type="ECO:0000256" key="11">
    <source>
        <dbReference type="ARBA" id="ARBA00023014"/>
    </source>
</evidence>
<dbReference type="GO" id="GO:0070475">
    <property type="term" value="P:rRNA base methylation"/>
    <property type="evidence" value="ECO:0007669"/>
    <property type="project" value="UniProtKB-UniRule"/>
</dbReference>
<dbReference type="Gene3D" id="1.10.150.530">
    <property type="match status" value="1"/>
</dbReference>
<dbReference type="Gene3D" id="3.20.20.70">
    <property type="entry name" value="Aldolase class I"/>
    <property type="match status" value="1"/>
</dbReference>
<dbReference type="InterPro" id="IPR027492">
    <property type="entry name" value="RNA_MTrfase_RlmN"/>
</dbReference>
<dbReference type="PANTHER" id="PTHR30544">
    <property type="entry name" value="23S RRNA METHYLTRANSFERASE"/>
    <property type="match status" value="1"/>
</dbReference>
<name>A0A9D8KF36_9DELT</name>
<keyword evidence="12" id="KW-1015">Disulfide bond</keyword>
<dbReference type="PANTHER" id="PTHR30544:SF5">
    <property type="entry name" value="RADICAL SAM CORE DOMAIN-CONTAINING PROTEIN"/>
    <property type="match status" value="1"/>
</dbReference>
<dbReference type="Pfam" id="PF21016">
    <property type="entry name" value="RlmN_N"/>
    <property type="match status" value="1"/>
</dbReference>
<sequence length="362" mass="39974">MRDLLGLYPEEIFEIVKTLGDKPFRAKQILKWMYQKGASDFSEMTDLSVDFRSRLSSKARISRLTPERVTRTGKGDGLAGAEKYGGETIKFLFRLDDGEAIESVIIPDGRKRTLCVSSQVGCPLGCAFCLTGRMGFVRNLTCAEIVGQVIAAGKYLSGPGDEERGEEENISNIVFMGMGEPLLNYDEVARAVDVISANWGLEFSWRRITLSTAGIPEAILRFGTERSVNLAVSLNAPDDETRDSIMPINRRYPLKELLAALKSYPLKKGRRITLEYVLLKGINDTEDHAVKLARIISGLKVKVNLIPFNTYPGAVFERPDDERISRFQSILIGSKVNAIIRKSRGGEISAACGQLATGKTAK</sequence>